<protein>
    <submittedName>
        <fullName evidence="1">Uncharacterized protein</fullName>
    </submittedName>
</protein>
<keyword evidence="2" id="KW-1185">Reference proteome</keyword>
<name>A0A8X7B7U4_TRICX</name>
<reference evidence="1" key="1">
    <citation type="submission" date="2020-08" db="EMBL/GenBank/DDBJ databases">
        <title>Multicomponent nature underlies the extraordinary mechanical properties of spider dragline silk.</title>
        <authorList>
            <person name="Kono N."/>
            <person name="Nakamura H."/>
            <person name="Mori M."/>
            <person name="Yoshida Y."/>
            <person name="Ohtoshi R."/>
            <person name="Malay A.D."/>
            <person name="Moran D.A.P."/>
            <person name="Tomita M."/>
            <person name="Numata K."/>
            <person name="Arakawa K."/>
        </authorList>
    </citation>
    <scope>NUCLEOTIDE SEQUENCE</scope>
</reference>
<dbReference type="EMBL" id="BMAU01021361">
    <property type="protein sequence ID" value="GFY22428.1"/>
    <property type="molecule type" value="Genomic_DNA"/>
</dbReference>
<dbReference type="InterPro" id="IPR036397">
    <property type="entry name" value="RNaseH_sf"/>
</dbReference>
<proteinExistence type="predicted"/>
<dbReference type="GO" id="GO:0003676">
    <property type="term" value="F:nucleic acid binding"/>
    <property type="evidence" value="ECO:0007669"/>
    <property type="project" value="InterPro"/>
</dbReference>
<evidence type="ECO:0000313" key="2">
    <source>
        <dbReference type="Proteomes" id="UP000887159"/>
    </source>
</evidence>
<evidence type="ECO:0000313" key="1">
    <source>
        <dbReference type="EMBL" id="GFY22428.1"/>
    </source>
</evidence>
<dbReference type="AlphaFoldDB" id="A0A8X7B7U4"/>
<gene>
    <name evidence="1" type="primary">NCL1_55924</name>
    <name evidence="1" type="ORF">TNCV_2176891</name>
</gene>
<comment type="caution">
    <text evidence="1">The sequence shown here is derived from an EMBL/GenBank/DDBJ whole genome shotgun (WGS) entry which is preliminary data.</text>
</comment>
<organism evidence="1 2">
    <name type="scientific">Trichonephila clavipes</name>
    <name type="common">Golden silk orbweaver</name>
    <name type="synonym">Nephila clavipes</name>
    <dbReference type="NCBI Taxonomy" id="2585209"/>
    <lineage>
        <taxon>Eukaryota</taxon>
        <taxon>Metazoa</taxon>
        <taxon>Ecdysozoa</taxon>
        <taxon>Arthropoda</taxon>
        <taxon>Chelicerata</taxon>
        <taxon>Arachnida</taxon>
        <taxon>Araneae</taxon>
        <taxon>Araneomorphae</taxon>
        <taxon>Entelegynae</taxon>
        <taxon>Araneoidea</taxon>
        <taxon>Nephilidae</taxon>
        <taxon>Trichonephila</taxon>
    </lineage>
</organism>
<dbReference type="Proteomes" id="UP000887159">
    <property type="component" value="Unassembled WGS sequence"/>
</dbReference>
<dbReference type="Gene3D" id="3.30.420.10">
    <property type="entry name" value="Ribonuclease H-like superfamily/Ribonuclease H"/>
    <property type="match status" value="1"/>
</dbReference>
<accession>A0A8X7B7U4</accession>
<sequence length="86" mass="10045">MIANYVNEQHDTWEQFLREVAYAICAAVNETTGKTPAELFLSRKLITHFQKLVMVSDGTEFAVGDIERFFEVARRNTKPKHEKWNK</sequence>